<evidence type="ECO:0000313" key="1">
    <source>
        <dbReference type="EMBL" id="GAC98859.1"/>
    </source>
</evidence>
<evidence type="ECO:0000313" key="2">
    <source>
        <dbReference type="Proteomes" id="UP000014071"/>
    </source>
</evidence>
<name>R9PC02_PSEHS</name>
<dbReference type="RefSeq" id="XP_012192446.1">
    <property type="nucleotide sequence ID" value="XM_012337056.1"/>
</dbReference>
<dbReference type="EMBL" id="DF238821">
    <property type="protein sequence ID" value="GAC98859.1"/>
    <property type="molecule type" value="Genomic_DNA"/>
</dbReference>
<sequence length="167" mass="18824">MLREVLGCCCCCLEGPATAAATLGTDLMVDVWNDRVKAIEGLAERPVVVQEPSPLAFVPKPSPSRLRILFGCVLRLAPVDASDVQSRTALWSPCHVHDHVDLLRRKLLSRLSMLERSNAVTRMMTRFALDQIQIYKDMYLRLRRESSSAMRPISSSWVDCLAQERKL</sequence>
<gene>
    <name evidence="1" type="ORF">PHSY_006454</name>
</gene>
<dbReference type="GeneID" id="24111725"/>
<dbReference type="Proteomes" id="UP000014071">
    <property type="component" value="Unassembled WGS sequence"/>
</dbReference>
<reference evidence="2" key="1">
    <citation type="journal article" date="2013" name="Genome Announc.">
        <title>Draft genome sequence of the basidiomycetous yeast-like fungus Pseudozyma hubeiensis SY62, which produces an abundant amount of the biosurfactant mannosylerythritol lipids.</title>
        <authorList>
            <person name="Konishi M."/>
            <person name="Hatada Y."/>
            <person name="Horiuchi J."/>
        </authorList>
    </citation>
    <scope>NUCLEOTIDE SEQUENCE [LARGE SCALE GENOMIC DNA]</scope>
    <source>
        <strain evidence="2">SY62</strain>
    </source>
</reference>
<protein>
    <submittedName>
        <fullName evidence="1">Nucleoporin Pom152</fullName>
    </submittedName>
</protein>
<proteinExistence type="predicted"/>
<accession>R9PC02</accession>
<dbReference type="HOGENOM" id="CLU_1595264_0_0_1"/>
<organism evidence="1 2">
    <name type="scientific">Pseudozyma hubeiensis (strain SY62)</name>
    <name type="common">Yeast</name>
    <dbReference type="NCBI Taxonomy" id="1305764"/>
    <lineage>
        <taxon>Eukaryota</taxon>
        <taxon>Fungi</taxon>
        <taxon>Dikarya</taxon>
        <taxon>Basidiomycota</taxon>
        <taxon>Ustilaginomycotina</taxon>
        <taxon>Ustilaginomycetes</taxon>
        <taxon>Ustilaginales</taxon>
        <taxon>Ustilaginaceae</taxon>
        <taxon>Pseudozyma</taxon>
    </lineage>
</organism>
<keyword evidence="2" id="KW-1185">Reference proteome</keyword>
<dbReference type="AlphaFoldDB" id="R9PC02"/>